<keyword evidence="2" id="KW-1015">Disulfide bond</keyword>
<dbReference type="GO" id="GO:0005507">
    <property type="term" value="F:copper ion binding"/>
    <property type="evidence" value="ECO:0007669"/>
    <property type="project" value="InterPro"/>
</dbReference>
<evidence type="ECO:0000256" key="2">
    <source>
        <dbReference type="ARBA" id="ARBA00023157"/>
    </source>
</evidence>
<evidence type="ECO:0000313" key="7">
    <source>
        <dbReference type="EMBL" id="OAA75690.1"/>
    </source>
</evidence>
<dbReference type="InterPro" id="IPR000323">
    <property type="entry name" value="Cu2_ascorb_mOase_N"/>
</dbReference>
<gene>
    <name evidence="7" type="ORF">LEL_07678</name>
</gene>
<dbReference type="InterPro" id="IPR005018">
    <property type="entry name" value="DOMON_domain"/>
</dbReference>
<dbReference type="OrthoDB" id="19261at2759"/>
<keyword evidence="7" id="KW-0560">Oxidoreductase</keyword>
<evidence type="ECO:0000256" key="5">
    <source>
        <dbReference type="SAM" id="SignalP"/>
    </source>
</evidence>
<dbReference type="STRING" id="1081108.A0A168FW12"/>
<dbReference type="AlphaFoldDB" id="A0A168FW12"/>
<accession>A0A168FW12</accession>
<keyword evidence="5" id="KW-0732">Signal</keyword>
<dbReference type="Proteomes" id="UP000076881">
    <property type="component" value="Unassembled WGS sequence"/>
</dbReference>
<dbReference type="InterPro" id="IPR045266">
    <property type="entry name" value="DOH_DOMON"/>
</dbReference>
<dbReference type="PROSITE" id="PS50836">
    <property type="entry name" value="DOMON"/>
    <property type="match status" value="1"/>
</dbReference>
<dbReference type="PANTHER" id="PTHR10157:SF23">
    <property type="entry name" value="MOXD1 HOMOLOG 1"/>
    <property type="match status" value="1"/>
</dbReference>
<feature type="domain" description="DOMON" evidence="6">
    <location>
        <begin position="57"/>
        <end position="175"/>
    </location>
</feature>
<dbReference type="InterPro" id="IPR008977">
    <property type="entry name" value="PHM/PNGase_F_dom_sf"/>
</dbReference>
<dbReference type="Gene3D" id="2.60.120.310">
    <property type="entry name" value="Copper type II, ascorbate-dependent monooxygenase, N-terminal domain"/>
    <property type="match status" value="1"/>
</dbReference>
<reference evidence="7 8" key="1">
    <citation type="journal article" date="2016" name="Genome Biol. Evol.">
        <title>Divergent and convergent evolution of fungal pathogenicity.</title>
        <authorList>
            <person name="Shang Y."/>
            <person name="Xiao G."/>
            <person name="Zheng P."/>
            <person name="Cen K."/>
            <person name="Zhan S."/>
            <person name="Wang C."/>
        </authorList>
    </citation>
    <scope>NUCLEOTIDE SEQUENCE [LARGE SCALE GENOMIC DNA]</scope>
    <source>
        <strain evidence="7 8">RCEF 1005</strain>
    </source>
</reference>
<feature type="compositionally biased region" description="Low complexity" evidence="4">
    <location>
        <begin position="557"/>
        <end position="570"/>
    </location>
</feature>
<name>A0A168FW12_CORDF</name>
<dbReference type="Gene3D" id="2.60.40.1210">
    <property type="entry name" value="Cellobiose dehydrogenase, cytochrome domain"/>
    <property type="match status" value="1"/>
</dbReference>
<keyword evidence="7" id="KW-0503">Monooxygenase</keyword>
<feature type="region of interest" description="Disordered" evidence="4">
    <location>
        <begin position="545"/>
        <end position="570"/>
    </location>
</feature>
<proteinExistence type="inferred from homology"/>
<evidence type="ECO:0000259" key="6">
    <source>
        <dbReference type="PROSITE" id="PS50836"/>
    </source>
</evidence>
<dbReference type="InterPro" id="IPR000945">
    <property type="entry name" value="DBH-like"/>
</dbReference>
<protein>
    <submittedName>
        <fullName evidence="7">Dopamine-beta-monooxygenase</fullName>
    </submittedName>
</protein>
<dbReference type="SUPFAM" id="SSF49742">
    <property type="entry name" value="PHM/PNGase F"/>
    <property type="match status" value="2"/>
</dbReference>
<evidence type="ECO:0000256" key="1">
    <source>
        <dbReference type="ARBA" id="ARBA00010676"/>
    </source>
</evidence>
<dbReference type="Gene3D" id="2.60.120.230">
    <property type="match status" value="1"/>
</dbReference>
<evidence type="ECO:0000256" key="4">
    <source>
        <dbReference type="SAM" id="MobiDB-lite"/>
    </source>
</evidence>
<comment type="caution">
    <text evidence="7">The sequence shown here is derived from an EMBL/GenBank/DDBJ whole genome shotgun (WGS) entry which is preliminary data.</text>
</comment>
<dbReference type="PANTHER" id="PTHR10157">
    <property type="entry name" value="DOPAMINE BETA HYDROXYLASE RELATED"/>
    <property type="match status" value="1"/>
</dbReference>
<dbReference type="Pfam" id="PF03712">
    <property type="entry name" value="Cu2_monoox_C"/>
    <property type="match status" value="1"/>
</dbReference>
<dbReference type="InterPro" id="IPR036939">
    <property type="entry name" value="Cu2_ascorb_mOase_N_sf"/>
</dbReference>
<dbReference type="InterPro" id="IPR024548">
    <property type="entry name" value="Cu2_monoox_C"/>
</dbReference>
<comment type="similarity">
    <text evidence="1">Belongs to the copper type II ascorbate-dependent monooxygenase family.</text>
</comment>
<feature type="signal peptide" evidence="5">
    <location>
        <begin position="1"/>
        <end position="33"/>
    </location>
</feature>
<dbReference type="CDD" id="cd09631">
    <property type="entry name" value="DOMON_DOH"/>
    <property type="match status" value="1"/>
</dbReference>
<dbReference type="GO" id="GO:0004500">
    <property type="term" value="F:dopamine beta-monooxygenase activity"/>
    <property type="evidence" value="ECO:0007669"/>
    <property type="project" value="InterPro"/>
</dbReference>
<dbReference type="Pfam" id="PF01082">
    <property type="entry name" value="Cu2_monooxygen"/>
    <property type="match status" value="1"/>
</dbReference>
<keyword evidence="8" id="KW-1185">Reference proteome</keyword>
<keyword evidence="3" id="KW-0325">Glycoprotein</keyword>
<dbReference type="InterPro" id="IPR014784">
    <property type="entry name" value="Cu2_ascorb_mOase-like_C"/>
</dbReference>
<evidence type="ECO:0000313" key="8">
    <source>
        <dbReference type="Proteomes" id="UP000076881"/>
    </source>
</evidence>
<organism evidence="7 8">
    <name type="scientific">Akanthomyces lecanii RCEF 1005</name>
    <dbReference type="NCBI Taxonomy" id="1081108"/>
    <lineage>
        <taxon>Eukaryota</taxon>
        <taxon>Fungi</taxon>
        <taxon>Dikarya</taxon>
        <taxon>Ascomycota</taxon>
        <taxon>Pezizomycotina</taxon>
        <taxon>Sordariomycetes</taxon>
        <taxon>Hypocreomycetidae</taxon>
        <taxon>Hypocreales</taxon>
        <taxon>Cordycipitaceae</taxon>
        <taxon>Akanthomyces</taxon>
        <taxon>Cordyceps confragosa</taxon>
    </lineage>
</organism>
<feature type="chain" id="PRO_5007896920" evidence="5">
    <location>
        <begin position="34"/>
        <end position="603"/>
    </location>
</feature>
<sequence>MLAHQFLRSISLLLCPHFLLLASILFASPAVNAADAPDWIPFDHAQFDNNAALDEKGEVQLFWKVGDVYSTYGIASRSTGYLALGFSETGAMTGADIALGRRDENGHFVLQNRHAGGFSTPQLSKDQGNNIRLKQGNQTDEATWFVFEKKNSADCLEEQANVHTDSWQWFIYAFSSDNTFEKHQPGHNGKQYVKLGTGKTTFRNEVLAVPDSKNVTFTQPEITIPKQETTYCYTLHKLPEGKKNFILAEAPGFISSPLVHHVVLYSCYDLPDKVKSMVGQEPNCDYKNFNNPCTSFVAGWAPGMSGRTLEPGYGKPFGADSFEYVMFETHYNNPDALEGEKGSAEFTFTYNDKQVDTEVGTMTLGDLQLSGLTLEPGKKVVSHSTVCSPECTKKWPAEGLTAIAVVHHMHFRGRNARVQIIRDGMELSPLSTLHDYEYNYQYAKSLNEVQLLPGDRLITTCEFDTSKDTQPVKGGLASKNEMCFAWVEYYPANNILTCTQVNLGKGPNTTVGACFEAGNSTPDLSPPAFLTAPYQQLAAAGNSCDVSTSANSEERASGTGSAAAASTTESGGTATLNPLLSFYPAIFSTSLLVFMAVPEMWVF</sequence>
<evidence type="ECO:0000256" key="3">
    <source>
        <dbReference type="ARBA" id="ARBA00023180"/>
    </source>
</evidence>
<dbReference type="Pfam" id="PF03351">
    <property type="entry name" value="DOMON"/>
    <property type="match status" value="1"/>
</dbReference>
<dbReference type="EMBL" id="AZHF01000005">
    <property type="protein sequence ID" value="OAA75690.1"/>
    <property type="molecule type" value="Genomic_DNA"/>
</dbReference>